<sequence>MEEKFHEEFYRAPPDVTLAELPRIIQMLNETVEKYIGRFRKLRNLCKTYICEVDYVPLVVKGL</sequence>
<keyword evidence="2" id="KW-1185">Reference proteome</keyword>
<organism evidence="1 2">
    <name type="scientific">Ricinus communis</name>
    <name type="common">Castor bean</name>
    <dbReference type="NCBI Taxonomy" id="3988"/>
    <lineage>
        <taxon>Eukaryota</taxon>
        <taxon>Viridiplantae</taxon>
        <taxon>Streptophyta</taxon>
        <taxon>Embryophyta</taxon>
        <taxon>Tracheophyta</taxon>
        <taxon>Spermatophyta</taxon>
        <taxon>Magnoliopsida</taxon>
        <taxon>eudicotyledons</taxon>
        <taxon>Gunneridae</taxon>
        <taxon>Pentapetalae</taxon>
        <taxon>rosids</taxon>
        <taxon>fabids</taxon>
        <taxon>Malpighiales</taxon>
        <taxon>Euphorbiaceae</taxon>
        <taxon>Acalyphoideae</taxon>
        <taxon>Acalypheae</taxon>
        <taxon>Ricinus</taxon>
    </lineage>
</organism>
<evidence type="ECO:0008006" key="3">
    <source>
        <dbReference type="Google" id="ProtNLM"/>
    </source>
</evidence>
<reference evidence="2" key="1">
    <citation type="journal article" date="2010" name="Nat. Biotechnol.">
        <title>Draft genome sequence of the oilseed species Ricinus communis.</title>
        <authorList>
            <person name="Chan A.P."/>
            <person name="Crabtree J."/>
            <person name="Zhao Q."/>
            <person name="Lorenzi H."/>
            <person name="Orvis J."/>
            <person name="Puiu D."/>
            <person name="Melake-Berhan A."/>
            <person name="Jones K.M."/>
            <person name="Redman J."/>
            <person name="Chen G."/>
            <person name="Cahoon E.B."/>
            <person name="Gedil M."/>
            <person name="Stanke M."/>
            <person name="Haas B.J."/>
            <person name="Wortman J.R."/>
            <person name="Fraser-Liggett C.M."/>
            <person name="Ravel J."/>
            <person name="Rabinowicz P.D."/>
        </authorList>
    </citation>
    <scope>NUCLEOTIDE SEQUENCE [LARGE SCALE GENOMIC DNA]</scope>
    <source>
        <strain evidence="2">cv. Hale</strain>
    </source>
</reference>
<name>B9RJ02_RICCO</name>
<proteinExistence type="predicted"/>
<protein>
    <recommendedName>
        <fullName evidence="3">Retrotransposon gag domain-containing protein</fullName>
    </recommendedName>
</protein>
<dbReference type="AlphaFoldDB" id="B9RJ02"/>
<accession>B9RJ02</accession>
<gene>
    <name evidence="1" type="ORF">RCOM_1753680</name>
</gene>
<dbReference type="Proteomes" id="UP000008311">
    <property type="component" value="Unassembled WGS sequence"/>
</dbReference>
<dbReference type="InParanoid" id="B9RJ02"/>
<evidence type="ECO:0000313" key="2">
    <source>
        <dbReference type="Proteomes" id="UP000008311"/>
    </source>
</evidence>
<dbReference type="EMBL" id="EQ973782">
    <property type="protein sequence ID" value="EEF48668.1"/>
    <property type="molecule type" value="Genomic_DNA"/>
</dbReference>
<evidence type="ECO:0000313" key="1">
    <source>
        <dbReference type="EMBL" id="EEF48668.1"/>
    </source>
</evidence>